<evidence type="ECO:0000313" key="1">
    <source>
        <dbReference type="EMBL" id="RII38598.1"/>
    </source>
</evidence>
<dbReference type="Proteomes" id="UP000265848">
    <property type="component" value="Unassembled WGS sequence"/>
</dbReference>
<proteinExistence type="predicted"/>
<evidence type="ECO:0000313" key="2">
    <source>
        <dbReference type="Proteomes" id="UP000265848"/>
    </source>
</evidence>
<keyword evidence="2" id="KW-1185">Reference proteome</keyword>
<dbReference type="EMBL" id="QWJJ01000009">
    <property type="protein sequence ID" value="RII38598.1"/>
    <property type="molecule type" value="Genomic_DNA"/>
</dbReference>
<protein>
    <submittedName>
        <fullName evidence="1">Uncharacterized protein</fullName>
    </submittedName>
</protein>
<sequence>MLGGRTFEALETHVTAQTETFKFTAYLGYDEEAEIWRLRSVDITQGGILHKLSYPELPPLQAVLVESISEDVLAQLAQMNRSGEMMSNSDYVLALPGVKFQKLRVHTNFSIARGVEASFWFGSFSGQPLLALRQYAESLVEPAVPSQVGNLAVQALDRVVLPALNVVAGVRSGLRRPQTVGAFEDHTGRLMQEADSLIMYAELVKQLIVSTETAEAGPATRCFDAPPLKRVGTAV</sequence>
<reference evidence="1 2" key="1">
    <citation type="submission" date="2018-08" db="EMBL/GenBank/DDBJ databases">
        <title>Pseudooceanicola sediminis CY03 in the family Rhodobacteracea.</title>
        <authorList>
            <person name="Zhang Y.-J."/>
        </authorList>
    </citation>
    <scope>NUCLEOTIDE SEQUENCE [LARGE SCALE GENOMIC DNA]</scope>
    <source>
        <strain evidence="1 2">CY03</strain>
    </source>
</reference>
<accession>A0A399IZJ5</accession>
<comment type="caution">
    <text evidence="1">The sequence shown here is derived from an EMBL/GenBank/DDBJ whole genome shotgun (WGS) entry which is preliminary data.</text>
</comment>
<organism evidence="1 2">
    <name type="scientific">Pseudooceanicola sediminis</name>
    <dbReference type="NCBI Taxonomy" id="2211117"/>
    <lineage>
        <taxon>Bacteria</taxon>
        <taxon>Pseudomonadati</taxon>
        <taxon>Pseudomonadota</taxon>
        <taxon>Alphaproteobacteria</taxon>
        <taxon>Rhodobacterales</taxon>
        <taxon>Paracoccaceae</taxon>
        <taxon>Pseudooceanicola</taxon>
    </lineage>
</organism>
<gene>
    <name evidence="1" type="ORF">DL237_12100</name>
</gene>
<dbReference type="AlphaFoldDB" id="A0A399IZJ5"/>
<name>A0A399IZJ5_9RHOB</name>